<evidence type="ECO:0000256" key="1">
    <source>
        <dbReference type="SAM" id="MobiDB-lite"/>
    </source>
</evidence>
<accession>A0A453RVY6</accession>
<reference evidence="2" key="4">
    <citation type="submission" date="2019-03" db="UniProtKB">
        <authorList>
            <consortium name="EnsemblPlants"/>
        </authorList>
    </citation>
    <scope>IDENTIFICATION</scope>
</reference>
<reference evidence="3" key="2">
    <citation type="journal article" date="2017" name="Nat. Plants">
        <title>The Aegilops tauschii genome reveals multiple impacts of transposons.</title>
        <authorList>
            <person name="Zhao G."/>
            <person name="Zou C."/>
            <person name="Li K."/>
            <person name="Wang K."/>
            <person name="Li T."/>
            <person name="Gao L."/>
            <person name="Zhang X."/>
            <person name="Wang H."/>
            <person name="Yang Z."/>
            <person name="Liu X."/>
            <person name="Jiang W."/>
            <person name="Mao L."/>
            <person name="Kong X."/>
            <person name="Jiao Y."/>
            <person name="Jia J."/>
        </authorList>
    </citation>
    <scope>NUCLEOTIDE SEQUENCE [LARGE SCALE GENOMIC DNA]</scope>
    <source>
        <strain evidence="3">cv. AL8/78</strain>
    </source>
</reference>
<dbReference type="Gramene" id="AET7Gv20719400.3">
    <property type="protein sequence ID" value="AET7Gv20719400.3"/>
    <property type="gene ID" value="AET7Gv20719400"/>
</dbReference>
<protein>
    <submittedName>
        <fullName evidence="2">Uncharacterized protein</fullName>
    </submittedName>
</protein>
<dbReference type="AlphaFoldDB" id="A0A453RVY6"/>
<name>A0A453RVY6_AEGTS</name>
<proteinExistence type="predicted"/>
<reference evidence="2" key="3">
    <citation type="journal article" date="2017" name="Nature">
        <title>Genome sequence of the progenitor of the wheat D genome Aegilops tauschii.</title>
        <authorList>
            <person name="Luo M.C."/>
            <person name="Gu Y.Q."/>
            <person name="Puiu D."/>
            <person name="Wang H."/>
            <person name="Twardziok S.O."/>
            <person name="Deal K.R."/>
            <person name="Huo N."/>
            <person name="Zhu T."/>
            <person name="Wang L."/>
            <person name="Wang Y."/>
            <person name="McGuire P.E."/>
            <person name="Liu S."/>
            <person name="Long H."/>
            <person name="Ramasamy R.K."/>
            <person name="Rodriguez J.C."/>
            <person name="Van S.L."/>
            <person name="Yuan L."/>
            <person name="Wang Z."/>
            <person name="Xia Z."/>
            <person name="Xiao L."/>
            <person name="Anderson O.D."/>
            <person name="Ouyang S."/>
            <person name="Liang Y."/>
            <person name="Zimin A.V."/>
            <person name="Pertea G."/>
            <person name="Qi P."/>
            <person name="Bennetzen J.L."/>
            <person name="Dai X."/>
            <person name="Dawson M.W."/>
            <person name="Muller H.G."/>
            <person name="Kugler K."/>
            <person name="Rivarola-Duarte L."/>
            <person name="Spannagl M."/>
            <person name="Mayer K.F.X."/>
            <person name="Lu F.H."/>
            <person name="Bevan M.W."/>
            <person name="Leroy P."/>
            <person name="Li P."/>
            <person name="You F.M."/>
            <person name="Sun Q."/>
            <person name="Liu Z."/>
            <person name="Lyons E."/>
            <person name="Wicker T."/>
            <person name="Salzberg S.L."/>
            <person name="Devos K.M."/>
            <person name="Dvorak J."/>
        </authorList>
    </citation>
    <scope>NUCLEOTIDE SEQUENCE [LARGE SCALE GENOMIC DNA]</scope>
    <source>
        <strain evidence="2">cv. AL8/78</strain>
    </source>
</reference>
<dbReference type="EnsemblPlants" id="AET7Gv20719400.3">
    <property type="protein sequence ID" value="AET7Gv20719400.3"/>
    <property type="gene ID" value="AET7Gv20719400"/>
</dbReference>
<reference evidence="3" key="1">
    <citation type="journal article" date="2014" name="Science">
        <title>Ancient hybridizations among the ancestral genomes of bread wheat.</title>
        <authorList>
            <consortium name="International Wheat Genome Sequencing Consortium,"/>
            <person name="Marcussen T."/>
            <person name="Sandve S.R."/>
            <person name="Heier L."/>
            <person name="Spannagl M."/>
            <person name="Pfeifer M."/>
            <person name="Jakobsen K.S."/>
            <person name="Wulff B.B."/>
            <person name="Steuernagel B."/>
            <person name="Mayer K.F."/>
            <person name="Olsen O.A."/>
        </authorList>
    </citation>
    <scope>NUCLEOTIDE SEQUENCE [LARGE SCALE GENOMIC DNA]</scope>
    <source>
        <strain evidence="3">cv. AL8/78</strain>
    </source>
</reference>
<feature type="compositionally biased region" description="Low complexity" evidence="1">
    <location>
        <begin position="29"/>
        <end position="40"/>
    </location>
</feature>
<organism evidence="2 3">
    <name type="scientific">Aegilops tauschii subsp. strangulata</name>
    <name type="common">Goatgrass</name>
    <dbReference type="NCBI Taxonomy" id="200361"/>
    <lineage>
        <taxon>Eukaryota</taxon>
        <taxon>Viridiplantae</taxon>
        <taxon>Streptophyta</taxon>
        <taxon>Embryophyta</taxon>
        <taxon>Tracheophyta</taxon>
        <taxon>Spermatophyta</taxon>
        <taxon>Magnoliopsida</taxon>
        <taxon>Liliopsida</taxon>
        <taxon>Poales</taxon>
        <taxon>Poaceae</taxon>
        <taxon>BOP clade</taxon>
        <taxon>Pooideae</taxon>
        <taxon>Triticodae</taxon>
        <taxon>Triticeae</taxon>
        <taxon>Triticinae</taxon>
        <taxon>Aegilops</taxon>
    </lineage>
</organism>
<keyword evidence="3" id="KW-1185">Reference proteome</keyword>
<feature type="region of interest" description="Disordered" evidence="1">
    <location>
        <begin position="1"/>
        <end position="20"/>
    </location>
</feature>
<reference evidence="2" key="5">
    <citation type="journal article" date="2021" name="G3 (Bethesda)">
        <title>Aegilops tauschii genome assembly Aet v5.0 features greater sequence contiguity and improved annotation.</title>
        <authorList>
            <person name="Wang L."/>
            <person name="Zhu T."/>
            <person name="Rodriguez J.C."/>
            <person name="Deal K.R."/>
            <person name="Dubcovsky J."/>
            <person name="McGuire P.E."/>
            <person name="Lux T."/>
            <person name="Spannagl M."/>
            <person name="Mayer K.F.X."/>
            <person name="Baldrich P."/>
            <person name="Meyers B.C."/>
            <person name="Huo N."/>
            <person name="Gu Y.Q."/>
            <person name="Zhou H."/>
            <person name="Devos K.M."/>
            <person name="Bennetzen J.L."/>
            <person name="Unver T."/>
            <person name="Budak H."/>
            <person name="Gulick P.J."/>
            <person name="Galiba G."/>
            <person name="Kalapos B."/>
            <person name="Nelson D.R."/>
            <person name="Li P."/>
            <person name="You F.M."/>
            <person name="Luo M.C."/>
            <person name="Dvorak J."/>
        </authorList>
    </citation>
    <scope>NUCLEOTIDE SEQUENCE [LARGE SCALE GENOMIC DNA]</scope>
    <source>
        <strain evidence="2">cv. AL8/78</strain>
    </source>
</reference>
<evidence type="ECO:0000313" key="3">
    <source>
        <dbReference type="Proteomes" id="UP000015105"/>
    </source>
</evidence>
<sequence>MARQPCSGKTAGSTGAPSARSRRYYTLAFPSAAASSGPSPTDYRPTKGHGTYTARLASTRSGNTYSSGTQSATQPSPPSQTASHGSGAPAASAPPNRPTSPPSMAPPAATHGSSHGKTGHPRASDSSTGSPAWTDVGRPTASPAAACNTLRDAPSATRPSRPCTTSS</sequence>
<feature type="compositionally biased region" description="Low complexity" evidence="1">
    <location>
        <begin position="82"/>
        <end position="94"/>
    </location>
</feature>
<dbReference type="Proteomes" id="UP000015105">
    <property type="component" value="Chromosome 7D"/>
</dbReference>
<evidence type="ECO:0000313" key="2">
    <source>
        <dbReference type="EnsemblPlants" id="AET7Gv20719400.3"/>
    </source>
</evidence>
<feature type="region of interest" description="Disordered" evidence="1">
    <location>
        <begin position="29"/>
        <end position="167"/>
    </location>
</feature>
<feature type="compositionally biased region" description="Pro residues" evidence="1">
    <location>
        <begin position="95"/>
        <end position="105"/>
    </location>
</feature>
<feature type="compositionally biased region" description="Polar residues" evidence="1">
    <location>
        <begin position="56"/>
        <end position="74"/>
    </location>
</feature>